<accession>A0A6G1CL81</accession>
<protein>
    <submittedName>
        <fullName evidence="1">Uncharacterized protein</fullName>
    </submittedName>
</protein>
<name>A0A6G1CL81_9ORYZ</name>
<proteinExistence type="predicted"/>
<gene>
    <name evidence="1" type="ORF">E2562_037016</name>
</gene>
<keyword evidence="2" id="KW-1185">Reference proteome</keyword>
<comment type="caution">
    <text evidence="1">The sequence shown here is derived from an EMBL/GenBank/DDBJ whole genome shotgun (WGS) entry which is preliminary data.</text>
</comment>
<dbReference type="AlphaFoldDB" id="A0A6G1CL81"/>
<dbReference type="Proteomes" id="UP000479710">
    <property type="component" value="Unassembled WGS sequence"/>
</dbReference>
<reference evidence="1 2" key="1">
    <citation type="submission" date="2019-11" db="EMBL/GenBank/DDBJ databases">
        <title>Whole genome sequence of Oryza granulata.</title>
        <authorList>
            <person name="Li W."/>
        </authorList>
    </citation>
    <scope>NUCLEOTIDE SEQUENCE [LARGE SCALE GENOMIC DNA]</scope>
    <source>
        <strain evidence="2">cv. Menghai</strain>
        <tissue evidence="1">Leaf</tissue>
    </source>
</reference>
<evidence type="ECO:0000313" key="1">
    <source>
        <dbReference type="EMBL" id="KAF0900922.1"/>
    </source>
</evidence>
<organism evidence="1 2">
    <name type="scientific">Oryza meyeriana var. granulata</name>
    <dbReference type="NCBI Taxonomy" id="110450"/>
    <lineage>
        <taxon>Eukaryota</taxon>
        <taxon>Viridiplantae</taxon>
        <taxon>Streptophyta</taxon>
        <taxon>Embryophyta</taxon>
        <taxon>Tracheophyta</taxon>
        <taxon>Spermatophyta</taxon>
        <taxon>Magnoliopsida</taxon>
        <taxon>Liliopsida</taxon>
        <taxon>Poales</taxon>
        <taxon>Poaceae</taxon>
        <taxon>BOP clade</taxon>
        <taxon>Oryzoideae</taxon>
        <taxon>Oryzeae</taxon>
        <taxon>Oryzinae</taxon>
        <taxon>Oryza</taxon>
        <taxon>Oryza meyeriana</taxon>
    </lineage>
</organism>
<evidence type="ECO:0000313" key="2">
    <source>
        <dbReference type="Proteomes" id="UP000479710"/>
    </source>
</evidence>
<dbReference type="EMBL" id="SPHZ02000009">
    <property type="protein sequence ID" value="KAF0900922.1"/>
    <property type="molecule type" value="Genomic_DNA"/>
</dbReference>
<sequence>MEKPGSGGSSTVNWLFTCGLTTRSGKFCNGDGDANIGCEGREGNISCEGRERNIGCEDNYTSSMDKSNNGAS</sequence>